<gene>
    <name evidence="15" type="ORF">Cfor_11522</name>
</gene>
<dbReference type="Pfam" id="PF00014">
    <property type="entry name" value="Kunitz_BPTI"/>
    <property type="match status" value="10"/>
</dbReference>
<feature type="compositionally biased region" description="Basic and acidic residues" evidence="10">
    <location>
        <begin position="2490"/>
        <end position="2503"/>
    </location>
</feature>
<dbReference type="InterPro" id="IPR036645">
    <property type="entry name" value="Elafin-like_sf"/>
</dbReference>
<name>A0A6L2PK45_COPFO</name>
<evidence type="ECO:0000259" key="14">
    <source>
        <dbReference type="PROSITE" id="PS51390"/>
    </source>
</evidence>
<feature type="domain" description="Ig-like" evidence="12">
    <location>
        <begin position="2376"/>
        <end position="2467"/>
    </location>
</feature>
<dbReference type="SMART" id="SM00131">
    <property type="entry name" value="KU"/>
    <property type="match status" value="10"/>
</dbReference>
<sequence>DTGTDLCQGGSKRYFSCNIQDCPEVSTDFRAEQCAEFNAVPLEGRYYKWVPYTKAPNKCELNCMPRGERFYYRHKSKVIDGTRCDEEKLDICVDGQCLPVGCDMMLGSSAREDKCRECGGDGSSCNTIQGLLEMDDDLQVGYNDILLIPAGATNIRVREVQASNNYLAIRNVTGHYYLNGNWRIDFPRSLKFAGTIFHYERKPHGFFAPESVSALGPTTEPIYIVLLYQETNPGVQYEYSIPKGVAHPTDADSYSWIAEDFSECSATCGGGYQIRNVTCVRRRDLEVVPDDLCDLSLEPARNQSCGTDPCPPHWFLGEWGPCSETCGKGGNQIRQVYCEQIVSGGLPSVVDEVLCTDVLGPKPPVTQTCNVDVPCPTWHVGPWKPCNRLCGEGVQKRQVRCFRRVEGKIEVLGDSACHEEKPEEEKPCELRPCEGVDWVVSDWSGCEDKCGLTQETRRVHCANQVGKIYPDERCHSYRLPELARECESPVPCDHEWFASQWSECSARCGNGVKTRKVFCGKFDGDVVKKADDEKCDLRKKYESESNCTGKEECKGQWYAGPWTACSKPCGGGVMSRKVLCFIENRTVDANNCDPSLIHFSSETCNNNPCSKDQIMPMEQAHIVSEEEEECEEEEDGTLITMDTTLGLDELGAASVSGATELEGSGELDVFSSASIPSDTSSGTASSDITSAATPLTASSDILAVSTEFGSSISSSDSSTTSPSSIAEAISLLSNSSLDAASMSDDMMLSDSTGVSPEDESTLVRASGGYDATATSDVYTSTASSVSSSSDDTSSSDVTTFSSSSRPDTFTASSLDISGSTNVGSSSEFSISSEASRSTDASSETSSSDLSSSDQSTDLTDSTSETVSSSVSSISTSSDITLETGSGEGSGMTTGTDLNTDGISTFAGSGMGSIDYTHPDIGGEVDPDALEDNGSGDIIHTSVSSDLSATTDSGTTESTSESSIFTTETSVHSSTETTESSLYTTESLSYATEISISSFGTTTEISEETVSALTSLSSLEENETSTTTESVSQKYTSTTEETPVISSTEVTTTATEISGETEEVTDQTTPSPIEVAITKEQKVKKCKRKKKKPKPEPVKCEDTEFGCCPDGSTVAEGPFSKGCPQPTTCEETKFGCCADGVSPAKGRKREGCPPTHCEETLFGCCPDGIRIAEGNDNEGCEELPVDCKHAEFGCCPDGITAAAGANETGCAVCVNGDCDMCNVTRYGCCPDGVTAATGPEFLGCEDFEGSGEFPTTEPEDCSNSTYGCCPDGTRVATGPNFEGCDVISKNCTVSYFGCCPDGVSPALGPRYEGCRMPCEDDQFGCCSDRITPAHGPNQAGCCLTTRYGCCPDNIRPAEGPNLEGCGCQYSAYGCCPDNATAARGPDAEGCGCQYTKYGCCPNRYTPAAGPEFQGCPCYTYQFGCCPDGVNIARGPYNQGCGCENREFGCCLDERTPAQGPGKAGCGCEASKYGCCPDGETEAQGEKFEGCKEVPVVPGEQCKLDKDRGSCRDFKVKWFFDMEYGGCSRFWYGGCEGNENRFSSQEECKEKCVEPPGRDACFLPKIEGPCDGYYPHWYYDSERKQCGQFIYGGCLGNNNRFETREECQDLCVIPDTLDVCEQPKTVGPCHGNFSRWYYDQELRMCQEFGFGGCHGNRNNFLTESECQHQCLQPGRSRDYCALPRDQGNCTERLPRWFFDASENKCMPFYYSGCEGNDNRFETQEACETDCPSKVEQDLCLLPAASGECHNYTERWYYDSYHVRCTPFYYGGCGGNQNNFRTMQDCQRRCESGYNTPGPEEEFRTEWCFLRDDHGPCSDSVAKWFYDSRDGVCKQFLYGGCQGNQNQFSTRDECELRCGNVQDACDLPRVVGPCSGSITQWYYDRSTDACYEFDYGGCQGNANRFSDRQQCEEHCKVITGSTAASLEPGTLILTTLAPQFITDICSTPVDTGPCREEHAAWYYDSNTRACQAFIYGGCGGNANRFESEEQCERHCGSFKDQDVCNVPYVTGPCLGYFRKWYYNPSLGGCQEFVYGGCGGNGNRFSSLEECERICLHREELLPPGNDTALSHQAICRLPVDTGPCSGGYYKRWYFDEDRQTCIPFIYSGCAGNRNRFKNFQSCLKFCSVVLQPANEIDVDSGPEKPGEDKCQAASLECTVLQCPYGVERFVDSDVCERCQCHDPCKDYSCPDQTQCAVDLYRNPQTGETEYRGVCRPTNKAGQCPKFTVSDGNCVQECQSDADCTGDTKCCFSGCVSSCLNPVFAEHITTQGPHLPPQPYGEPGDEAPRFEETETEPQVRAEEGNYVIIHCIARGRPTPTVTWRKGAVVIDGSGRYKLLLDGSLQIIGLYRKDSGVYICTADNGVGRPIQREFQLEVTEPTSRPAEVIGEDKTYVVVTLGAPTILQCYAVGWPPPTVTWWRGDRMLPLSSEQFEQRRDHSLLIRSVTLRNLGPYTCQAYNGYGRAASWTVTVQAVGPVYTGDSTYNEYLVPPPKKPETPDTGTHTERPSYPYRPVRPSPHPQSRTRPPVVQPTSPPEIPPQPVPEVTPRVFTENHRLLIIRANGSDAGTYRCSASNQYGQSSSSISIAVEGVYIHPNCTDNPFFANCRLIVAGQYCTHKYYARFCCKSCTQAGQLPSYGPHLEKSGTSISSSRRK</sequence>
<dbReference type="PROSITE" id="PS50279">
    <property type="entry name" value="BPTI_KUNITZ_2"/>
    <property type="match status" value="10"/>
</dbReference>
<feature type="compositionally biased region" description="Low complexity" evidence="10">
    <location>
        <begin position="781"/>
        <end position="804"/>
    </location>
</feature>
<dbReference type="InterPro" id="IPR013273">
    <property type="entry name" value="ADAMTS/ADAMTS-like"/>
</dbReference>
<keyword evidence="5" id="KW-0732">Signal</keyword>
<feature type="region of interest" description="Disordered" evidence="10">
    <location>
        <begin position="2266"/>
        <end position="2293"/>
    </location>
</feature>
<dbReference type="PROSITE" id="PS50092">
    <property type="entry name" value="TSP1"/>
    <property type="match status" value="6"/>
</dbReference>
<feature type="compositionally biased region" description="Pro residues" evidence="10">
    <location>
        <begin position="2525"/>
        <end position="2541"/>
    </location>
</feature>
<feature type="domain" description="BPTI/Kunitz inhibitor" evidence="11">
    <location>
        <begin position="2001"/>
        <end position="2051"/>
    </location>
</feature>
<dbReference type="PANTHER" id="PTHR13723">
    <property type="entry name" value="ADAMTS A DISINTEGRIN AND METALLOPROTEASE WITH THROMBOSPONDIN MOTIFS PROTEASE"/>
    <property type="match status" value="1"/>
</dbReference>
<feature type="region of interest" description="Disordered" evidence="10">
    <location>
        <begin position="781"/>
        <end position="983"/>
    </location>
</feature>
<keyword evidence="7" id="KW-0272">Extracellular matrix</keyword>
<dbReference type="InterPro" id="IPR020901">
    <property type="entry name" value="Prtase_inh_Kunz-CS"/>
</dbReference>
<feature type="region of interest" description="Disordered" evidence="10">
    <location>
        <begin position="1011"/>
        <end position="1071"/>
    </location>
</feature>
<evidence type="ECO:0000259" key="12">
    <source>
        <dbReference type="PROSITE" id="PS50835"/>
    </source>
</evidence>
<dbReference type="InParanoid" id="A0A6L2PK45"/>
<dbReference type="SUPFAM" id="SSF57362">
    <property type="entry name" value="BPTI-like"/>
    <property type="match status" value="10"/>
</dbReference>
<dbReference type="InterPro" id="IPR007110">
    <property type="entry name" value="Ig-like_dom"/>
</dbReference>
<dbReference type="InterPro" id="IPR000884">
    <property type="entry name" value="TSP1_rpt"/>
</dbReference>
<feature type="domain" description="BPTI/Kunitz inhibitor" evidence="11">
    <location>
        <begin position="1737"/>
        <end position="1787"/>
    </location>
</feature>
<evidence type="ECO:0000256" key="5">
    <source>
        <dbReference type="ARBA" id="ARBA00022729"/>
    </source>
</evidence>
<dbReference type="Pfam" id="PF08686">
    <property type="entry name" value="PLAC"/>
    <property type="match status" value="1"/>
</dbReference>
<feature type="non-terminal residue" evidence="15">
    <location>
        <position position="1"/>
    </location>
</feature>
<evidence type="ECO:0000256" key="8">
    <source>
        <dbReference type="ARBA" id="ARBA00022900"/>
    </source>
</evidence>
<feature type="region of interest" description="Disordered" evidence="10">
    <location>
        <begin position="2484"/>
        <end position="2542"/>
    </location>
</feature>
<comment type="subcellular location">
    <subcellularLocation>
        <location evidence="1">Secreted</location>
        <location evidence="1">Extracellular space</location>
        <location evidence="1">Extracellular matrix</location>
        <location evidence="1">Basement membrane</location>
    </subcellularLocation>
</comment>
<dbReference type="FunFam" id="4.10.410.10:FF:000005">
    <property type="entry name" value="Pancreatic trypsin inhibitor"/>
    <property type="match status" value="1"/>
</dbReference>
<dbReference type="Pfam" id="PF07679">
    <property type="entry name" value="I-set"/>
    <property type="match status" value="2"/>
</dbReference>
<dbReference type="SUPFAM" id="SSF57256">
    <property type="entry name" value="Elafin-like"/>
    <property type="match status" value="1"/>
</dbReference>
<dbReference type="CDD" id="cd22639">
    <property type="entry name" value="Kunitz_papilin_lacunin-like"/>
    <property type="match status" value="1"/>
</dbReference>
<reference evidence="16" key="1">
    <citation type="submission" date="2020-01" db="EMBL/GenBank/DDBJ databases">
        <title>Draft genome sequence of the Termite Coptotermes fromosanus.</title>
        <authorList>
            <person name="Itakura S."/>
            <person name="Yosikawa Y."/>
            <person name="Umezawa K."/>
        </authorList>
    </citation>
    <scope>NUCLEOTIDE SEQUENCE [LARGE SCALE GENOMIC DNA]</scope>
</reference>
<evidence type="ECO:0000256" key="9">
    <source>
        <dbReference type="ARBA" id="ARBA00023157"/>
    </source>
</evidence>
<dbReference type="GO" id="GO:0004867">
    <property type="term" value="F:serine-type endopeptidase inhibitor activity"/>
    <property type="evidence" value="ECO:0007669"/>
    <property type="project" value="UniProtKB-KW"/>
</dbReference>
<keyword evidence="2" id="KW-0217">Developmental protein</keyword>
<dbReference type="Pfam" id="PF00095">
    <property type="entry name" value="WAP"/>
    <property type="match status" value="1"/>
</dbReference>
<dbReference type="GO" id="GO:0004222">
    <property type="term" value="F:metalloendopeptidase activity"/>
    <property type="evidence" value="ECO:0007669"/>
    <property type="project" value="TreeGrafter"/>
</dbReference>
<dbReference type="CDD" id="cd00199">
    <property type="entry name" value="WAP"/>
    <property type="match status" value="1"/>
</dbReference>
<feature type="domain" description="BPTI/Kunitz inhibitor" evidence="11">
    <location>
        <begin position="1862"/>
        <end position="1912"/>
    </location>
</feature>
<feature type="compositionally biased region" description="Low complexity" evidence="10">
    <location>
        <begin position="947"/>
        <end position="983"/>
    </location>
</feature>
<feature type="domain" description="BPTI/Kunitz inhibitor" evidence="11">
    <location>
        <begin position="1618"/>
        <end position="1668"/>
    </location>
</feature>
<evidence type="ECO:0000256" key="6">
    <source>
        <dbReference type="ARBA" id="ARBA00022737"/>
    </source>
</evidence>
<keyword evidence="16" id="KW-1185">Reference proteome</keyword>
<organism evidence="15 16">
    <name type="scientific">Coptotermes formosanus</name>
    <name type="common">Formosan subterranean termite</name>
    <dbReference type="NCBI Taxonomy" id="36987"/>
    <lineage>
        <taxon>Eukaryota</taxon>
        <taxon>Metazoa</taxon>
        <taxon>Ecdysozoa</taxon>
        <taxon>Arthropoda</taxon>
        <taxon>Hexapoda</taxon>
        <taxon>Insecta</taxon>
        <taxon>Pterygota</taxon>
        <taxon>Neoptera</taxon>
        <taxon>Polyneoptera</taxon>
        <taxon>Dictyoptera</taxon>
        <taxon>Blattodea</taxon>
        <taxon>Blattoidea</taxon>
        <taxon>Termitoidae</taxon>
        <taxon>Rhinotermitidae</taxon>
        <taxon>Coptotermes</taxon>
    </lineage>
</organism>
<feature type="compositionally biased region" description="Low complexity" evidence="10">
    <location>
        <begin position="824"/>
        <end position="884"/>
    </location>
</feature>
<dbReference type="FunFam" id="2.60.120.830:FF:000001">
    <property type="entry name" value="A disintegrin and metalloproteinase with thrombospondin motifs 1"/>
    <property type="match status" value="1"/>
</dbReference>
<feature type="compositionally biased region" description="Basic and acidic residues" evidence="10">
    <location>
        <begin position="2282"/>
        <end position="2293"/>
    </location>
</feature>
<keyword evidence="4" id="KW-0646">Protease inhibitor</keyword>
<dbReference type="InterPro" id="IPR010294">
    <property type="entry name" value="ADAMTS_spacer1"/>
</dbReference>
<evidence type="ECO:0000313" key="15">
    <source>
        <dbReference type="EMBL" id="GFG32913.1"/>
    </source>
</evidence>
<dbReference type="InterPro" id="IPR008197">
    <property type="entry name" value="WAP_dom"/>
</dbReference>
<dbReference type="SUPFAM" id="SSF82895">
    <property type="entry name" value="TSP-1 type 1 repeat"/>
    <property type="match status" value="6"/>
</dbReference>
<dbReference type="PROSITE" id="PS00280">
    <property type="entry name" value="BPTI_KUNITZ_1"/>
    <property type="match status" value="6"/>
</dbReference>
<dbReference type="SMART" id="SM00408">
    <property type="entry name" value="IGc2"/>
    <property type="match status" value="2"/>
</dbReference>
<dbReference type="OrthoDB" id="5950222at2759"/>
<keyword evidence="8" id="KW-0722">Serine protease inhibitor</keyword>
<dbReference type="PRINTS" id="PR00759">
    <property type="entry name" value="BASICPTASE"/>
</dbReference>
<dbReference type="GO" id="GO:0005576">
    <property type="term" value="C:extracellular region"/>
    <property type="evidence" value="ECO:0007669"/>
    <property type="project" value="InterPro"/>
</dbReference>
<feature type="domain" description="BPTI/Kunitz inhibitor" evidence="11">
    <location>
        <begin position="1678"/>
        <end position="1728"/>
    </location>
</feature>
<keyword evidence="9" id="KW-1015">Disulfide bond</keyword>
<comment type="caution">
    <text evidence="15">The sequence shown here is derived from an EMBL/GenBank/DDBJ whole genome shotgun (WGS) entry which is preliminary data.</text>
</comment>
<dbReference type="SMART" id="SM00209">
    <property type="entry name" value="TSP1"/>
    <property type="match status" value="6"/>
</dbReference>
<evidence type="ECO:0000256" key="3">
    <source>
        <dbReference type="ARBA" id="ARBA00022525"/>
    </source>
</evidence>
<evidence type="ECO:0008006" key="17">
    <source>
        <dbReference type="Google" id="ProtNLM"/>
    </source>
</evidence>
<dbReference type="SUPFAM" id="SSF48726">
    <property type="entry name" value="Immunoglobulin"/>
    <property type="match status" value="3"/>
</dbReference>
<dbReference type="InterPro" id="IPR036383">
    <property type="entry name" value="TSP1_rpt_sf"/>
</dbReference>
<feature type="domain" description="BPTI/Kunitz inhibitor" evidence="11">
    <location>
        <begin position="1500"/>
        <end position="1550"/>
    </location>
</feature>
<protein>
    <recommendedName>
        <fullName evidence="17">Papilin</fullName>
    </recommendedName>
</protein>
<dbReference type="PROSITE" id="PS51390">
    <property type="entry name" value="WAP"/>
    <property type="match status" value="1"/>
</dbReference>
<keyword evidence="6" id="KW-0677">Repeat</keyword>
<feature type="domain" description="BPTI/Kunitz inhibitor" evidence="11">
    <location>
        <begin position="1942"/>
        <end position="1992"/>
    </location>
</feature>
<feature type="domain" description="BPTI/Kunitz inhibitor" evidence="11">
    <location>
        <begin position="1559"/>
        <end position="1609"/>
    </location>
</feature>
<feature type="domain" description="BPTI/Kunitz inhibitor" evidence="11">
    <location>
        <begin position="1805"/>
        <end position="1855"/>
    </location>
</feature>
<evidence type="ECO:0000256" key="2">
    <source>
        <dbReference type="ARBA" id="ARBA00022473"/>
    </source>
</evidence>
<keyword evidence="3" id="KW-0964">Secreted</keyword>
<feature type="compositionally biased region" description="Polar residues" evidence="10">
    <location>
        <begin position="1032"/>
        <end position="1057"/>
    </location>
</feature>
<dbReference type="PANTHER" id="PTHR13723:SF281">
    <property type="entry name" value="PAPILIN"/>
    <property type="match status" value="1"/>
</dbReference>
<dbReference type="FunFam" id="4.10.410.10:FF:000020">
    <property type="entry name" value="Collagen, type VI, alpha 3"/>
    <property type="match status" value="6"/>
</dbReference>
<evidence type="ECO:0000256" key="4">
    <source>
        <dbReference type="ARBA" id="ARBA00022690"/>
    </source>
</evidence>
<dbReference type="InterPro" id="IPR003598">
    <property type="entry name" value="Ig_sub2"/>
</dbReference>
<dbReference type="GO" id="GO:0030198">
    <property type="term" value="P:extracellular matrix organization"/>
    <property type="evidence" value="ECO:0007669"/>
    <property type="project" value="InterPro"/>
</dbReference>
<dbReference type="EMBL" id="BLKM01004955">
    <property type="protein sequence ID" value="GFG32913.1"/>
    <property type="molecule type" value="Genomic_DNA"/>
</dbReference>
<dbReference type="PROSITE" id="PS50835">
    <property type="entry name" value="IG_LIKE"/>
    <property type="match status" value="2"/>
</dbReference>
<dbReference type="Gene3D" id="2.60.120.830">
    <property type="match status" value="1"/>
</dbReference>
<dbReference type="SMART" id="SM00409">
    <property type="entry name" value="IG"/>
    <property type="match status" value="3"/>
</dbReference>
<dbReference type="Pfam" id="PF05986">
    <property type="entry name" value="ADAMTS_spacer1"/>
    <property type="match status" value="1"/>
</dbReference>
<evidence type="ECO:0000256" key="7">
    <source>
        <dbReference type="ARBA" id="ARBA00022869"/>
    </source>
</evidence>
<keyword evidence="7" id="KW-0084">Basement membrane</keyword>
<dbReference type="Gene3D" id="2.20.100.10">
    <property type="entry name" value="Thrombospondin type-1 (TSP1) repeat"/>
    <property type="match status" value="5"/>
</dbReference>
<feature type="domain" description="BPTI/Kunitz inhibitor" evidence="11">
    <location>
        <begin position="2072"/>
        <end position="2123"/>
    </location>
</feature>
<dbReference type="InterPro" id="IPR036179">
    <property type="entry name" value="Ig-like_dom_sf"/>
</dbReference>
<evidence type="ECO:0000256" key="10">
    <source>
        <dbReference type="SAM" id="MobiDB-lite"/>
    </source>
</evidence>
<feature type="domain" description="WAP" evidence="14">
    <location>
        <begin position="2213"/>
        <end position="2259"/>
    </location>
</feature>
<dbReference type="FunFam" id="2.20.100.10:FF:000005">
    <property type="entry name" value="ADAM metallopeptidase with thrombospondin type 1 motif 9"/>
    <property type="match status" value="2"/>
</dbReference>
<dbReference type="InterPro" id="IPR013783">
    <property type="entry name" value="Ig-like_fold"/>
</dbReference>
<dbReference type="GO" id="GO:0005604">
    <property type="term" value="C:basement membrane"/>
    <property type="evidence" value="ECO:0007669"/>
    <property type="project" value="UniProtKB-SubCell"/>
</dbReference>
<dbReference type="PRINTS" id="PR01857">
    <property type="entry name" value="ADAMTSFAMILY"/>
</dbReference>
<feature type="domain" description="PLAC" evidence="13">
    <location>
        <begin position="2590"/>
        <end position="2629"/>
    </location>
</feature>
<dbReference type="PROSITE" id="PS50900">
    <property type="entry name" value="PLAC"/>
    <property type="match status" value="1"/>
</dbReference>
<dbReference type="InterPro" id="IPR050439">
    <property type="entry name" value="ADAMTS_ADAMTS-like"/>
</dbReference>
<dbReference type="InterPro" id="IPR036880">
    <property type="entry name" value="Kunitz_BPTI_sf"/>
</dbReference>
<evidence type="ECO:0000256" key="1">
    <source>
        <dbReference type="ARBA" id="ARBA00004302"/>
    </source>
</evidence>
<accession>A0A6L2PK45</accession>
<feature type="compositionally biased region" description="Low complexity" evidence="10">
    <location>
        <begin position="1011"/>
        <end position="1031"/>
    </location>
</feature>
<evidence type="ECO:0000313" key="16">
    <source>
        <dbReference type="Proteomes" id="UP000502823"/>
    </source>
</evidence>
<dbReference type="Gene3D" id="2.60.40.10">
    <property type="entry name" value="Immunoglobulins"/>
    <property type="match status" value="3"/>
</dbReference>
<dbReference type="InterPro" id="IPR002223">
    <property type="entry name" value="Kunitz_BPTI"/>
</dbReference>
<dbReference type="InterPro" id="IPR010909">
    <property type="entry name" value="PLAC"/>
</dbReference>
<evidence type="ECO:0000259" key="11">
    <source>
        <dbReference type="PROSITE" id="PS50279"/>
    </source>
</evidence>
<feature type="domain" description="Ig-like" evidence="12">
    <location>
        <begin position="2284"/>
        <end position="2374"/>
    </location>
</feature>
<proteinExistence type="predicted"/>
<evidence type="ECO:0000259" key="13">
    <source>
        <dbReference type="PROSITE" id="PS50900"/>
    </source>
</evidence>
<dbReference type="InterPro" id="IPR003599">
    <property type="entry name" value="Ig_sub"/>
</dbReference>
<dbReference type="Pfam" id="PF19030">
    <property type="entry name" value="TSP1_ADAMTS"/>
    <property type="match status" value="6"/>
</dbReference>
<feature type="compositionally biased region" description="Polar residues" evidence="10">
    <location>
        <begin position="805"/>
        <end position="823"/>
    </location>
</feature>
<feature type="compositionally biased region" description="Polar residues" evidence="10">
    <location>
        <begin position="896"/>
        <end position="906"/>
    </location>
</feature>
<dbReference type="GO" id="GO:0006508">
    <property type="term" value="P:proteolysis"/>
    <property type="evidence" value="ECO:0007669"/>
    <property type="project" value="TreeGrafter"/>
</dbReference>
<dbReference type="Gene3D" id="4.10.410.10">
    <property type="entry name" value="Pancreatic trypsin inhibitor Kunitz domain"/>
    <property type="match status" value="10"/>
</dbReference>
<dbReference type="CDD" id="cd00109">
    <property type="entry name" value="Kunitz-type"/>
    <property type="match status" value="8"/>
</dbReference>
<dbReference type="Proteomes" id="UP000502823">
    <property type="component" value="Unassembled WGS sequence"/>
</dbReference>
<dbReference type="FunCoup" id="A0A6L2PK45">
    <property type="interactions" value="15"/>
</dbReference>
<dbReference type="SMART" id="SM00217">
    <property type="entry name" value="WAP"/>
    <property type="match status" value="1"/>
</dbReference>
<dbReference type="InterPro" id="IPR013098">
    <property type="entry name" value="Ig_I-set"/>
</dbReference>